<keyword evidence="2" id="KW-1185">Reference proteome</keyword>
<dbReference type="RefSeq" id="WP_390328645.1">
    <property type="nucleotide sequence ID" value="NZ_JBHRTP010000071.1"/>
</dbReference>
<gene>
    <name evidence="1" type="ORF">ACFOFO_20025</name>
</gene>
<dbReference type="Proteomes" id="UP001595530">
    <property type="component" value="Unassembled WGS sequence"/>
</dbReference>
<protein>
    <submittedName>
        <fullName evidence="1">Uncharacterized protein</fullName>
    </submittedName>
</protein>
<sequence>MAKLFNRLVQLQGKAHVCDISRINGTPTQCTQVWALDDGSSIVMQMTPRIVRGESSPVCETIEKTNRPFKVVVATVKRKYTLLRKKQEVQKCI</sequence>
<dbReference type="EMBL" id="JBHRTP010000071">
    <property type="protein sequence ID" value="MFC3110220.1"/>
    <property type="molecule type" value="Genomic_DNA"/>
</dbReference>
<name>A0ABV7F9E7_9BURK</name>
<proteinExistence type="predicted"/>
<evidence type="ECO:0000313" key="1">
    <source>
        <dbReference type="EMBL" id="MFC3110220.1"/>
    </source>
</evidence>
<organism evidence="1 2">
    <name type="scientific">Undibacterium arcticum</name>
    <dbReference type="NCBI Taxonomy" id="1762892"/>
    <lineage>
        <taxon>Bacteria</taxon>
        <taxon>Pseudomonadati</taxon>
        <taxon>Pseudomonadota</taxon>
        <taxon>Betaproteobacteria</taxon>
        <taxon>Burkholderiales</taxon>
        <taxon>Oxalobacteraceae</taxon>
        <taxon>Undibacterium</taxon>
    </lineage>
</organism>
<comment type="caution">
    <text evidence="1">The sequence shown here is derived from an EMBL/GenBank/DDBJ whole genome shotgun (WGS) entry which is preliminary data.</text>
</comment>
<accession>A0ABV7F9E7</accession>
<reference evidence="2" key="1">
    <citation type="journal article" date="2019" name="Int. J. Syst. Evol. Microbiol.">
        <title>The Global Catalogue of Microorganisms (GCM) 10K type strain sequencing project: providing services to taxonomists for standard genome sequencing and annotation.</title>
        <authorList>
            <consortium name="The Broad Institute Genomics Platform"/>
            <consortium name="The Broad Institute Genome Sequencing Center for Infectious Disease"/>
            <person name="Wu L."/>
            <person name="Ma J."/>
        </authorList>
    </citation>
    <scope>NUCLEOTIDE SEQUENCE [LARGE SCALE GENOMIC DNA]</scope>
    <source>
        <strain evidence="2">KCTC 42986</strain>
    </source>
</reference>
<evidence type="ECO:0000313" key="2">
    <source>
        <dbReference type="Proteomes" id="UP001595530"/>
    </source>
</evidence>